<evidence type="ECO:0000313" key="1">
    <source>
        <dbReference type="EMBL" id="PNY11548.1"/>
    </source>
</evidence>
<proteinExistence type="predicted"/>
<dbReference type="EMBL" id="ASHM01004616">
    <property type="protein sequence ID" value="PNY11548.1"/>
    <property type="molecule type" value="Genomic_DNA"/>
</dbReference>
<sequence>MIDISIPEETDQVPEIHENKEISINRVINGIQWNRQKVNVDDAFAYHIALNVIDDFENHKPKSIKDCRKSENWPKWIEAIEAELNSLHKRKVFGPIVRTPEGVKPVGYKLVFVRKEMSMVKL</sequence>
<evidence type="ECO:0008006" key="3">
    <source>
        <dbReference type="Google" id="ProtNLM"/>
    </source>
</evidence>
<reference evidence="1 2" key="1">
    <citation type="journal article" date="2014" name="Am. J. Bot.">
        <title>Genome assembly and annotation for red clover (Trifolium pratense; Fabaceae).</title>
        <authorList>
            <person name="Istvanek J."/>
            <person name="Jaros M."/>
            <person name="Krenek A."/>
            <person name="Repkova J."/>
        </authorList>
    </citation>
    <scope>NUCLEOTIDE SEQUENCE [LARGE SCALE GENOMIC DNA]</scope>
    <source>
        <strain evidence="2">cv. Tatra</strain>
        <tissue evidence="1">Young leaves</tissue>
    </source>
</reference>
<comment type="caution">
    <text evidence="1">The sequence shown here is derived from an EMBL/GenBank/DDBJ whole genome shotgun (WGS) entry which is preliminary data.</text>
</comment>
<protein>
    <recommendedName>
        <fullName evidence="3">Retrotransposon-related protein</fullName>
    </recommendedName>
</protein>
<evidence type="ECO:0000313" key="2">
    <source>
        <dbReference type="Proteomes" id="UP000236291"/>
    </source>
</evidence>
<accession>A0A2K3P8E7</accession>
<dbReference type="AlphaFoldDB" id="A0A2K3P8E7"/>
<name>A0A2K3P8E7_TRIPR</name>
<gene>
    <name evidence="1" type="ORF">L195_g008157</name>
</gene>
<dbReference type="Proteomes" id="UP000236291">
    <property type="component" value="Unassembled WGS sequence"/>
</dbReference>
<reference evidence="1 2" key="2">
    <citation type="journal article" date="2017" name="Front. Plant Sci.">
        <title>Gene Classification and Mining of Molecular Markers Useful in Red Clover (Trifolium pratense) Breeding.</title>
        <authorList>
            <person name="Istvanek J."/>
            <person name="Dluhosova J."/>
            <person name="Dluhos P."/>
            <person name="Patkova L."/>
            <person name="Nedelnik J."/>
            <person name="Repkova J."/>
        </authorList>
    </citation>
    <scope>NUCLEOTIDE SEQUENCE [LARGE SCALE GENOMIC DNA]</scope>
    <source>
        <strain evidence="2">cv. Tatra</strain>
        <tissue evidence="1">Young leaves</tissue>
    </source>
</reference>
<organism evidence="1 2">
    <name type="scientific">Trifolium pratense</name>
    <name type="common">Red clover</name>
    <dbReference type="NCBI Taxonomy" id="57577"/>
    <lineage>
        <taxon>Eukaryota</taxon>
        <taxon>Viridiplantae</taxon>
        <taxon>Streptophyta</taxon>
        <taxon>Embryophyta</taxon>
        <taxon>Tracheophyta</taxon>
        <taxon>Spermatophyta</taxon>
        <taxon>Magnoliopsida</taxon>
        <taxon>eudicotyledons</taxon>
        <taxon>Gunneridae</taxon>
        <taxon>Pentapetalae</taxon>
        <taxon>rosids</taxon>
        <taxon>fabids</taxon>
        <taxon>Fabales</taxon>
        <taxon>Fabaceae</taxon>
        <taxon>Papilionoideae</taxon>
        <taxon>50 kb inversion clade</taxon>
        <taxon>NPAAA clade</taxon>
        <taxon>Hologalegina</taxon>
        <taxon>IRL clade</taxon>
        <taxon>Trifolieae</taxon>
        <taxon>Trifolium</taxon>
    </lineage>
</organism>